<name>A0A7C8N9Y8_ORBOL</name>
<sequence length="125" mass="13840">MAMRNPNRPRPVNPRANGSNTFGVMIEWTFMRDPIEQSVMKLYRITPGHYLYSATNQFEADQDVAVLLTDPTKKLVYKDINGVVLDTKKSFDENGLIPPGPPGQGVKTIEAELVDIDSGDGTSTQ</sequence>
<dbReference type="EMBL" id="WIQW01000047">
    <property type="protein sequence ID" value="KAF3093557.1"/>
    <property type="molecule type" value="Genomic_DNA"/>
</dbReference>
<gene>
    <name evidence="1" type="ORF">TWF102_007788</name>
    <name evidence="2" type="ORF">TWF703_006102</name>
</gene>
<dbReference type="Proteomes" id="UP000475325">
    <property type="component" value="Unassembled WGS sequence"/>
</dbReference>
<accession>A0A7C8N9Y8</accession>
<evidence type="ECO:0000313" key="1">
    <source>
        <dbReference type="EMBL" id="KAF3093557.1"/>
    </source>
</evidence>
<organism evidence="1 3">
    <name type="scientific">Orbilia oligospora</name>
    <name type="common">Nematode-trapping fungus</name>
    <name type="synonym">Arthrobotrys oligospora</name>
    <dbReference type="NCBI Taxonomy" id="2813651"/>
    <lineage>
        <taxon>Eukaryota</taxon>
        <taxon>Fungi</taxon>
        <taxon>Dikarya</taxon>
        <taxon>Ascomycota</taxon>
        <taxon>Pezizomycotina</taxon>
        <taxon>Orbiliomycetes</taxon>
        <taxon>Orbiliales</taxon>
        <taxon>Orbiliaceae</taxon>
        <taxon>Orbilia</taxon>
    </lineage>
</organism>
<proteinExistence type="predicted"/>
<protein>
    <submittedName>
        <fullName evidence="1">Uncharacterized protein</fullName>
    </submittedName>
</protein>
<reference evidence="3 4" key="1">
    <citation type="submission" date="2019-06" db="EMBL/GenBank/DDBJ databases">
        <authorList>
            <person name="Palmer J.M."/>
        </authorList>
    </citation>
    <scope>NUCLEOTIDE SEQUENCE [LARGE SCALE GENOMIC DNA]</scope>
    <source>
        <strain evidence="1 3">TWF102</strain>
        <strain evidence="2 4">TWF703</strain>
    </source>
</reference>
<dbReference type="AlphaFoldDB" id="A0A7C8N9Y8"/>
<comment type="caution">
    <text evidence="1">The sequence shown here is derived from an EMBL/GenBank/DDBJ whole genome shotgun (WGS) entry which is preliminary data.</text>
</comment>
<dbReference type="Proteomes" id="UP000480548">
    <property type="component" value="Unassembled WGS sequence"/>
</dbReference>
<evidence type="ECO:0000313" key="3">
    <source>
        <dbReference type="Proteomes" id="UP000475325"/>
    </source>
</evidence>
<evidence type="ECO:0000313" key="4">
    <source>
        <dbReference type="Proteomes" id="UP000480548"/>
    </source>
</evidence>
<dbReference type="EMBL" id="WIQZ01000033">
    <property type="protein sequence ID" value="KAF3135189.1"/>
    <property type="molecule type" value="Genomic_DNA"/>
</dbReference>
<evidence type="ECO:0000313" key="2">
    <source>
        <dbReference type="EMBL" id="KAF3135189.1"/>
    </source>
</evidence>